<dbReference type="HOGENOM" id="CLU_271839_0_0_1"/>
<feature type="region of interest" description="Disordered" evidence="1">
    <location>
        <begin position="525"/>
        <end position="593"/>
    </location>
</feature>
<feature type="compositionally biased region" description="Polar residues" evidence="1">
    <location>
        <begin position="262"/>
        <end position="281"/>
    </location>
</feature>
<sequence length="1191" mass="138156">MPCGYIIKYRELGRVWHQFNGNMALGVLHLPNDTRFKGFDWVETPRLHPNETTLTQVKRVIRNREWSNAFNLREIVALEGYLHIPSNSIRQDGHLFCRNGWLQWVHVGDEYQIPNTDWSVENRFQDRKNHIFRIYVTVQHLEIGLPVPGTDCVCYWKGLIPANSHSEYPRDNGNRCNEFQQDGGYDNDSGDYEFDSSRNSGHENDGNRRNDDRTPYSSRENGFGDTHDGWSYRNENIRDRQNGYQRDDENRLRSHPDEYRNQYESNWNNRDGGSFGRTQYNDQRHRNEYGSEGYGRNGYRPETENWGNNNGRWDSRRTQNEPDWDNYHQVGFFRTQITKHASFQEGSSSQYYNGRYHNNRPWRNDDFFNNDNYTNPHQEGSSCSYDHFYQNDQSDYAGNQFCQDRDEHRYSVADYPPDDDYTHPAPPMRIGHDGRFNFDDLTDEFIEESRQRARALFSHEENAVPVARNQEPEQHLEEAVRVQEEVEVEEESRNTNADSNQFLSPESYEKLNWADEMEKEINRELEEKGQADSPQETADQDKDVGVIQEDQQQVDASESETSESEYSEPESSDTKLEEEESSTQSPQNFNTATLVKVENDRGIERQVCIIRDPDFPWVQMDVHNWESTVKLKGQLFINRIVHQEGSTRYYEDWILGPVAINVHDCPDWTDSAAERGRRIPGSQFYCWWTVVVVTPLQPGPVFLEAQMQRENERRNLHQNMAAADQGEIMENENEQNRHQQNNEAVERIDGDREENRIENLNEEFLENGEQEDGNIVEDLFDWERSVENKEEDDLPNVAAPSSIDVNKNLKQQASPVEANTDTDGSVSPAARNGSRVAWPESLIPSLLLTVLTTVGIVCQDHGDYFLVAQLNSNDCSLLMKTETTENMRIKQGTQFEFKFQNFEVPFKKMASKIVEILRIVENSTIWEAVNCQKFRMVQYLTQKPEEMMRELNKNRSSCVVVSTYNHTVGIPACLISIRKLTSAEHFITGAIWCTLRLSEGHCNWLLDMPYDENFEKATTASTPMKSTPSRVNKVQRPPVFNSSTYHPDDGSSCLPGRRSKPKTRKPSESNSGNDEEKIKWADIAPVGTYIPDNSQNRGHCWNGENTNRNGTRGENPGRNSGSINHQRDNQIEKWIRKVNQNLGNNDDSPLYDGYRRAQRRNFELEDLPRGESSSGGAQNGPHLQQGHQFDR</sequence>
<reference evidence="2" key="1">
    <citation type="submission" date="2007-07" db="EMBL/GenBank/DDBJ databases">
        <title>PCAP assembly of the Caenorhabditis remanei genome.</title>
        <authorList>
            <consortium name="The Caenorhabditis remanei Sequencing Consortium"/>
            <person name="Wilson R.K."/>
        </authorList>
    </citation>
    <scope>NUCLEOTIDE SEQUENCE [LARGE SCALE GENOMIC DNA]</scope>
    <source>
        <strain evidence="2">PB4641</strain>
    </source>
</reference>
<keyword evidence="3" id="KW-1185">Reference proteome</keyword>
<evidence type="ECO:0000256" key="1">
    <source>
        <dbReference type="SAM" id="MobiDB-lite"/>
    </source>
</evidence>
<feature type="compositionally biased region" description="Low complexity" evidence="1">
    <location>
        <begin position="1102"/>
        <end position="1119"/>
    </location>
</feature>
<feature type="compositionally biased region" description="Polar residues" evidence="1">
    <location>
        <begin position="582"/>
        <end position="593"/>
    </location>
</feature>
<accession>E3M9W5</accession>
<dbReference type="AlphaFoldDB" id="E3M9W5"/>
<feature type="compositionally biased region" description="Basic and acidic residues" evidence="1">
    <location>
        <begin position="200"/>
        <end position="214"/>
    </location>
</feature>
<protein>
    <submittedName>
        <fullName evidence="2">Uncharacterized protein</fullName>
    </submittedName>
</protein>
<evidence type="ECO:0000313" key="2">
    <source>
        <dbReference type="EMBL" id="EFO96832.1"/>
    </source>
</evidence>
<feature type="compositionally biased region" description="Acidic residues" evidence="1">
    <location>
        <begin position="557"/>
        <end position="581"/>
    </location>
</feature>
<feature type="region of interest" description="Disordered" evidence="1">
    <location>
        <begin position="1019"/>
        <end position="1125"/>
    </location>
</feature>
<feature type="region of interest" description="Disordered" evidence="1">
    <location>
        <begin position="1141"/>
        <end position="1191"/>
    </location>
</feature>
<name>E3M9W5_CAERE</name>
<proteinExistence type="predicted"/>
<gene>
    <name evidence="2" type="ORF">CRE_17050</name>
</gene>
<feature type="compositionally biased region" description="Basic and acidic residues" evidence="1">
    <location>
        <begin position="744"/>
        <end position="754"/>
    </location>
</feature>
<feature type="compositionally biased region" description="Polar residues" evidence="1">
    <location>
        <begin position="1171"/>
        <end position="1191"/>
    </location>
</feature>
<dbReference type="Proteomes" id="UP000008281">
    <property type="component" value="Unassembled WGS sequence"/>
</dbReference>
<dbReference type="InParanoid" id="E3M9W5"/>
<feature type="compositionally biased region" description="Basic and acidic residues" evidence="1">
    <location>
        <begin position="225"/>
        <end position="261"/>
    </location>
</feature>
<feature type="compositionally biased region" description="Basic and acidic residues" evidence="1">
    <location>
        <begin position="1160"/>
        <end position="1169"/>
    </location>
</feature>
<feature type="compositionally biased region" description="Polar residues" evidence="1">
    <location>
        <begin position="811"/>
        <end position="825"/>
    </location>
</feature>
<dbReference type="EMBL" id="DS268431">
    <property type="protein sequence ID" value="EFO96832.1"/>
    <property type="molecule type" value="Genomic_DNA"/>
</dbReference>
<feature type="region of interest" description="Disordered" evidence="1">
    <location>
        <begin position="464"/>
        <end position="506"/>
    </location>
</feature>
<feature type="region of interest" description="Disordered" evidence="1">
    <location>
        <begin position="732"/>
        <end position="754"/>
    </location>
</feature>
<feature type="region of interest" description="Disordered" evidence="1">
    <location>
        <begin position="811"/>
        <end position="832"/>
    </location>
</feature>
<organism evidence="3">
    <name type="scientific">Caenorhabditis remanei</name>
    <name type="common">Caenorhabditis vulgaris</name>
    <dbReference type="NCBI Taxonomy" id="31234"/>
    <lineage>
        <taxon>Eukaryota</taxon>
        <taxon>Metazoa</taxon>
        <taxon>Ecdysozoa</taxon>
        <taxon>Nematoda</taxon>
        <taxon>Chromadorea</taxon>
        <taxon>Rhabditida</taxon>
        <taxon>Rhabditina</taxon>
        <taxon>Rhabditomorpha</taxon>
        <taxon>Rhabditoidea</taxon>
        <taxon>Rhabditidae</taxon>
        <taxon>Peloderinae</taxon>
        <taxon>Caenorhabditis</taxon>
    </lineage>
</organism>
<feature type="compositionally biased region" description="Basic and acidic residues" evidence="1">
    <location>
        <begin position="470"/>
        <end position="484"/>
    </location>
</feature>
<evidence type="ECO:0000313" key="3">
    <source>
        <dbReference type="Proteomes" id="UP000008281"/>
    </source>
</evidence>
<feature type="compositionally biased region" description="Polar residues" evidence="1">
    <location>
        <begin position="494"/>
        <end position="504"/>
    </location>
</feature>
<feature type="region of interest" description="Disordered" evidence="1">
    <location>
        <begin position="167"/>
        <end position="320"/>
    </location>
</feature>
<feature type="compositionally biased region" description="Polar residues" evidence="1">
    <location>
        <begin position="1019"/>
        <end position="1032"/>
    </location>
</feature>